<reference evidence="2" key="1">
    <citation type="submission" date="2021-01" db="EMBL/GenBank/DDBJ databases">
        <authorList>
            <person name="Corre E."/>
            <person name="Pelletier E."/>
            <person name="Niang G."/>
            <person name="Scheremetjew M."/>
            <person name="Finn R."/>
            <person name="Kale V."/>
            <person name="Holt S."/>
            <person name="Cochrane G."/>
            <person name="Meng A."/>
            <person name="Brown T."/>
            <person name="Cohen L."/>
        </authorList>
    </citation>
    <scope>NUCLEOTIDE SEQUENCE</scope>
    <source>
        <strain evidence="2">CCMP3107</strain>
    </source>
</reference>
<organism evidence="2">
    <name type="scientific">Heterosigma akashiwo</name>
    <name type="common">Chromophytic alga</name>
    <name type="synonym">Heterosigma carterae</name>
    <dbReference type="NCBI Taxonomy" id="2829"/>
    <lineage>
        <taxon>Eukaryota</taxon>
        <taxon>Sar</taxon>
        <taxon>Stramenopiles</taxon>
        <taxon>Ochrophyta</taxon>
        <taxon>Raphidophyceae</taxon>
        <taxon>Chattonellales</taxon>
        <taxon>Chattonellaceae</taxon>
        <taxon>Heterosigma</taxon>
    </lineage>
</organism>
<feature type="signal peptide" evidence="1">
    <location>
        <begin position="1"/>
        <end position="23"/>
    </location>
</feature>
<dbReference type="AlphaFoldDB" id="A0A6V2SB59"/>
<proteinExistence type="predicted"/>
<accession>A0A6V2SB59</accession>
<evidence type="ECO:0000256" key="1">
    <source>
        <dbReference type="SAM" id="SignalP"/>
    </source>
</evidence>
<evidence type="ECO:0000313" key="3">
    <source>
        <dbReference type="EMBL" id="CAE0628656.1"/>
    </source>
</evidence>
<name>A0A6V2SB59_HETAK</name>
<gene>
    <name evidence="2" type="ORF">HAKA00212_LOCUS7337</name>
    <name evidence="3" type="ORF">HAKA00212_LOCUS7338</name>
</gene>
<evidence type="ECO:0008006" key="4">
    <source>
        <dbReference type="Google" id="ProtNLM"/>
    </source>
</evidence>
<sequence>MNTSHSFTASFLLVLIGLFSVFSFQLPYSRPEKPAAAGAAAPLGRGAFLESVLGGGAAAAALLAGGPGAALAKDGKEGTKDDPKFQNCVSKCVYFCTKPKGSETKERSECIKPCKEQCATSKEQLLMGSPKQ</sequence>
<protein>
    <recommendedName>
        <fullName evidence="4">Mitochondrial import inner membrane translocase subunit</fullName>
    </recommendedName>
</protein>
<dbReference type="EMBL" id="HBIU01015747">
    <property type="protein sequence ID" value="CAE0628656.1"/>
    <property type="molecule type" value="Transcribed_RNA"/>
</dbReference>
<feature type="chain" id="PRO_5036192642" description="Mitochondrial import inner membrane translocase subunit" evidence="1">
    <location>
        <begin position="24"/>
        <end position="132"/>
    </location>
</feature>
<keyword evidence="1" id="KW-0732">Signal</keyword>
<dbReference type="InterPro" id="IPR006311">
    <property type="entry name" value="TAT_signal"/>
</dbReference>
<dbReference type="PROSITE" id="PS51318">
    <property type="entry name" value="TAT"/>
    <property type="match status" value="1"/>
</dbReference>
<evidence type="ECO:0000313" key="2">
    <source>
        <dbReference type="EMBL" id="CAE0628655.1"/>
    </source>
</evidence>
<dbReference type="EMBL" id="HBIU01015745">
    <property type="protein sequence ID" value="CAE0628655.1"/>
    <property type="molecule type" value="Transcribed_RNA"/>
</dbReference>